<evidence type="ECO:0000256" key="2">
    <source>
        <dbReference type="ARBA" id="ARBA00022748"/>
    </source>
</evidence>
<dbReference type="InterPro" id="IPR036249">
    <property type="entry name" value="Thioredoxin-like_sf"/>
</dbReference>
<keyword evidence="2" id="KW-0201">Cytochrome c-type biogenesis</keyword>
<dbReference type="RefSeq" id="WP_105716851.1">
    <property type="nucleotide sequence ID" value="NZ_PVBQ01000006.1"/>
</dbReference>
<evidence type="ECO:0000256" key="1">
    <source>
        <dbReference type="ARBA" id="ARBA00004196"/>
    </source>
</evidence>
<protein>
    <recommendedName>
        <fullName evidence="5">Thioredoxin domain-containing protein</fullName>
    </recommendedName>
</protein>
<proteinExistence type="predicted"/>
<dbReference type="AlphaFoldDB" id="A0A2S9J4A4"/>
<dbReference type="PANTHER" id="PTHR42852">
    <property type="entry name" value="THIOL:DISULFIDE INTERCHANGE PROTEIN DSBE"/>
    <property type="match status" value="1"/>
</dbReference>
<sequence>MKELCERGKYVLFSDRFLRRSRPSTHARSACRSKKRLTNQEFMPSDYYTSYIPFITATPKEDFIPVGNTNKQQVGGRKLLLTSRIVLYIAETIKNRTIPFVLVWFCFMLFNLSDAWAQSAESRTAEGQTAIKPLQIGDTIPEELWKAWLSVLSIKDENVQYSSLELYKDKVLILDFWNIWCGSCLTAMDHAGQLMEELGNEIAILPVTYQSREDILKFSAKNEIVKNTKLPLVVEDDVLSAYFPHRSVPHVVMVRDGKVFHIGGLESMKQDGLEAAIQNKQAYFKYFKNDFSEKESLLKRIDRERAIGYRFMSGYRNDALPVQGTEIDSAEAVKRIYFYNHSLLELYRFALDIPVTFPLNRISLQQANLEIEEFAFHHDMGDKLEWLQKHAISYEICVPIDLDDAVIKQMLIQDLQLFTGLSANVTERSVLVFEIGKNLDLRAHQQESANNMAVFYVLDAYNSKPDAVPFIYEESLARQVFVPYRDLSGLSAPELLDLLRDQGIPFDSTTEILTILTVNKG</sequence>
<feature type="domain" description="Thioredoxin" evidence="5">
    <location>
        <begin position="134"/>
        <end position="282"/>
    </location>
</feature>
<gene>
    <name evidence="6" type="ORF">C5745_09990</name>
</gene>
<keyword evidence="7" id="KW-1185">Reference proteome</keyword>
<evidence type="ECO:0000256" key="3">
    <source>
        <dbReference type="ARBA" id="ARBA00023157"/>
    </source>
</evidence>
<name>A0A2S9J4A4_9SPHI</name>
<evidence type="ECO:0000313" key="6">
    <source>
        <dbReference type="EMBL" id="PRD47628.1"/>
    </source>
</evidence>
<reference evidence="6 7" key="1">
    <citation type="submission" date="2018-02" db="EMBL/GenBank/DDBJ databases">
        <title>The draft genome of Sphingobacterium sp. 5JN-11.</title>
        <authorList>
            <person name="Liu L."/>
            <person name="Li L."/>
            <person name="Liang L."/>
            <person name="Zhang X."/>
            <person name="Wang T."/>
        </authorList>
    </citation>
    <scope>NUCLEOTIDE SEQUENCE [LARGE SCALE GENOMIC DNA]</scope>
    <source>
        <strain evidence="6 7">5JN-11</strain>
    </source>
</reference>
<accession>A0A2S9J4A4</accession>
<comment type="caution">
    <text evidence="6">The sequence shown here is derived from an EMBL/GenBank/DDBJ whole genome shotgun (WGS) entry which is preliminary data.</text>
</comment>
<dbReference type="InterPro" id="IPR050553">
    <property type="entry name" value="Thioredoxin_ResA/DsbE_sf"/>
</dbReference>
<dbReference type="SUPFAM" id="SSF52833">
    <property type="entry name" value="Thioredoxin-like"/>
    <property type="match status" value="1"/>
</dbReference>
<dbReference type="GO" id="GO:0030313">
    <property type="term" value="C:cell envelope"/>
    <property type="evidence" value="ECO:0007669"/>
    <property type="project" value="UniProtKB-SubCell"/>
</dbReference>
<comment type="subcellular location">
    <subcellularLocation>
        <location evidence="1">Cell envelope</location>
    </subcellularLocation>
</comment>
<dbReference type="GO" id="GO:0017004">
    <property type="term" value="P:cytochrome complex assembly"/>
    <property type="evidence" value="ECO:0007669"/>
    <property type="project" value="UniProtKB-KW"/>
</dbReference>
<dbReference type="InterPro" id="IPR013766">
    <property type="entry name" value="Thioredoxin_domain"/>
</dbReference>
<dbReference type="PROSITE" id="PS51352">
    <property type="entry name" value="THIOREDOXIN_2"/>
    <property type="match status" value="1"/>
</dbReference>
<evidence type="ECO:0000259" key="5">
    <source>
        <dbReference type="PROSITE" id="PS51352"/>
    </source>
</evidence>
<dbReference type="Gene3D" id="3.40.30.10">
    <property type="entry name" value="Glutaredoxin"/>
    <property type="match status" value="1"/>
</dbReference>
<evidence type="ECO:0000256" key="4">
    <source>
        <dbReference type="ARBA" id="ARBA00023284"/>
    </source>
</evidence>
<dbReference type="OrthoDB" id="793244at2"/>
<dbReference type="EMBL" id="PVBQ01000006">
    <property type="protein sequence ID" value="PRD47628.1"/>
    <property type="molecule type" value="Genomic_DNA"/>
</dbReference>
<evidence type="ECO:0000313" key="7">
    <source>
        <dbReference type="Proteomes" id="UP000239711"/>
    </source>
</evidence>
<organism evidence="6 7">
    <name type="scientific">Sphingobacterium haloxyli</name>
    <dbReference type="NCBI Taxonomy" id="2100533"/>
    <lineage>
        <taxon>Bacteria</taxon>
        <taxon>Pseudomonadati</taxon>
        <taxon>Bacteroidota</taxon>
        <taxon>Sphingobacteriia</taxon>
        <taxon>Sphingobacteriales</taxon>
        <taxon>Sphingobacteriaceae</taxon>
        <taxon>Sphingobacterium</taxon>
    </lineage>
</organism>
<dbReference type="Proteomes" id="UP000239711">
    <property type="component" value="Unassembled WGS sequence"/>
</dbReference>
<dbReference type="PANTHER" id="PTHR42852:SF6">
    <property type="entry name" value="THIOL:DISULFIDE INTERCHANGE PROTEIN DSBE"/>
    <property type="match status" value="1"/>
</dbReference>
<keyword evidence="4" id="KW-0676">Redox-active center</keyword>
<keyword evidence="3" id="KW-1015">Disulfide bond</keyword>